<dbReference type="STRING" id="159291.SAMN05920897_10718"/>
<sequence>MVLSLVFLANHAQPSADRDKNTGKIGMNMTSSDTQDTPDLRELDLLAHIHQGSRLEQGHSQRSLAAALGLSLGMTNVILKRMVTRGFVLVRRTEGHRSQYLLTPRGMEQLGKRSYRYLRRTVGHVVRYKELIRQELRNHRKEGGRRVVLVGTSDLEFILEWCACKEGLLLERCPTASEPEEPGPSESDTLLLWSEKAPNPRGKTLTDLLEPPALPRSANGQNETI</sequence>
<organism evidence="2 3">
    <name type="scientific">Alkalispirochaeta americana</name>
    <dbReference type="NCBI Taxonomy" id="159291"/>
    <lineage>
        <taxon>Bacteria</taxon>
        <taxon>Pseudomonadati</taxon>
        <taxon>Spirochaetota</taxon>
        <taxon>Spirochaetia</taxon>
        <taxon>Spirochaetales</taxon>
        <taxon>Spirochaetaceae</taxon>
        <taxon>Alkalispirochaeta</taxon>
    </lineage>
</organism>
<keyword evidence="3" id="KW-1185">Reference proteome</keyword>
<protein>
    <submittedName>
        <fullName evidence="2">Winged helix-turn-helix DNA-binding</fullName>
    </submittedName>
</protein>
<dbReference type="SUPFAM" id="SSF46785">
    <property type="entry name" value="Winged helix' DNA-binding domain"/>
    <property type="match status" value="1"/>
</dbReference>
<dbReference type="Proteomes" id="UP000186400">
    <property type="component" value="Unassembled WGS sequence"/>
</dbReference>
<dbReference type="EMBL" id="FTMS01000007">
    <property type="protein sequence ID" value="SIQ32296.1"/>
    <property type="molecule type" value="Genomic_DNA"/>
</dbReference>
<keyword evidence="2" id="KW-0238">DNA-binding</keyword>
<feature type="compositionally biased region" description="Polar residues" evidence="1">
    <location>
        <begin position="28"/>
        <end position="37"/>
    </location>
</feature>
<proteinExistence type="predicted"/>
<feature type="region of interest" description="Disordered" evidence="1">
    <location>
        <begin position="175"/>
        <end position="225"/>
    </location>
</feature>
<dbReference type="AlphaFoldDB" id="A0A1N6RU57"/>
<evidence type="ECO:0000313" key="3">
    <source>
        <dbReference type="Proteomes" id="UP000186400"/>
    </source>
</evidence>
<accession>A0A1N6RU57</accession>
<reference evidence="2 3" key="1">
    <citation type="submission" date="2017-01" db="EMBL/GenBank/DDBJ databases">
        <authorList>
            <person name="Mah S.A."/>
            <person name="Swanson W.J."/>
            <person name="Moy G.W."/>
            <person name="Vacquier V.D."/>
        </authorList>
    </citation>
    <scope>NUCLEOTIDE SEQUENCE [LARGE SCALE GENOMIC DNA]</scope>
    <source>
        <strain evidence="2 3">ASpG1</strain>
    </source>
</reference>
<dbReference type="InterPro" id="IPR036390">
    <property type="entry name" value="WH_DNA-bd_sf"/>
</dbReference>
<name>A0A1N6RU57_9SPIO</name>
<feature type="region of interest" description="Disordered" evidence="1">
    <location>
        <begin position="15"/>
        <end position="37"/>
    </location>
</feature>
<dbReference type="Gene3D" id="1.10.10.10">
    <property type="entry name" value="Winged helix-like DNA-binding domain superfamily/Winged helix DNA-binding domain"/>
    <property type="match status" value="1"/>
</dbReference>
<evidence type="ECO:0000256" key="1">
    <source>
        <dbReference type="SAM" id="MobiDB-lite"/>
    </source>
</evidence>
<dbReference type="GO" id="GO:0003677">
    <property type="term" value="F:DNA binding"/>
    <property type="evidence" value="ECO:0007669"/>
    <property type="project" value="UniProtKB-KW"/>
</dbReference>
<dbReference type="InterPro" id="IPR036388">
    <property type="entry name" value="WH-like_DNA-bd_sf"/>
</dbReference>
<evidence type="ECO:0000313" key="2">
    <source>
        <dbReference type="EMBL" id="SIQ32296.1"/>
    </source>
</evidence>
<gene>
    <name evidence="2" type="ORF">SAMN05920897_10718</name>
</gene>